<feature type="region of interest" description="Disordered" evidence="1">
    <location>
        <begin position="31"/>
        <end position="102"/>
    </location>
</feature>
<sequence>MALPCQDRARTAVPLPRILAGILLASDDELDSAHQADRTRASLHSRPPPEAPQGGREAQREHSERSRAEDRAGVRHTGRDHGRGAGASGEDEGIVAHAKAGRPVEAEPAKYLSAILLPRGFDPEEGLFPALEGMFGRIDHRGAQHPFSVSDYYEEEMGPDLSRMLVSFERLESPISLVRLKHETAALEERLGRGRRRTVNIDPGYMDYFKVVLASFKQGPQKIFIGDGVYADPVMLYQHGAFTSLPWTFPDFKSGIYDQDLSVIRRIYRDARRAGGGI</sequence>
<dbReference type="Pfam" id="PF14385">
    <property type="entry name" value="DUF4416"/>
    <property type="match status" value="1"/>
</dbReference>
<accession>A0A7V2AW56</accession>
<feature type="compositionally biased region" description="Basic and acidic residues" evidence="1">
    <location>
        <begin position="31"/>
        <end position="40"/>
    </location>
</feature>
<comment type="caution">
    <text evidence="2">The sequence shown here is derived from an EMBL/GenBank/DDBJ whole genome shotgun (WGS) entry which is preliminary data.</text>
</comment>
<evidence type="ECO:0000256" key="1">
    <source>
        <dbReference type="SAM" id="MobiDB-lite"/>
    </source>
</evidence>
<gene>
    <name evidence="2" type="ORF">ENO08_07875</name>
</gene>
<dbReference type="InterPro" id="IPR025529">
    <property type="entry name" value="DUF4416"/>
</dbReference>
<reference evidence="2" key="1">
    <citation type="journal article" date="2020" name="mSystems">
        <title>Genome- and Community-Level Interaction Insights into Carbon Utilization and Element Cycling Functions of Hydrothermarchaeota in Hydrothermal Sediment.</title>
        <authorList>
            <person name="Zhou Z."/>
            <person name="Liu Y."/>
            <person name="Xu W."/>
            <person name="Pan J."/>
            <person name="Luo Z.H."/>
            <person name="Li M."/>
        </authorList>
    </citation>
    <scope>NUCLEOTIDE SEQUENCE [LARGE SCALE GENOMIC DNA]</scope>
    <source>
        <strain evidence="2">SpSt-1233</strain>
    </source>
</reference>
<evidence type="ECO:0000313" key="2">
    <source>
        <dbReference type="EMBL" id="HER44361.1"/>
    </source>
</evidence>
<protein>
    <submittedName>
        <fullName evidence="2">DUF4416 family protein</fullName>
    </submittedName>
</protein>
<proteinExistence type="predicted"/>
<dbReference type="Proteomes" id="UP000886069">
    <property type="component" value="Unassembled WGS sequence"/>
</dbReference>
<dbReference type="EMBL" id="DSEC01000567">
    <property type="protein sequence ID" value="HER44361.1"/>
    <property type="molecule type" value="Genomic_DNA"/>
</dbReference>
<name>A0A7V2AW56_UNCEI</name>
<feature type="compositionally biased region" description="Basic and acidic residues" evidence="1">
    <location>
        <begin position="57"/>
        <end position="83"/>
    </location>
</feature>
<organism evidence="2">
    <name type="scientific">Eiseniibacteriota bacterium</name>
    <dbReference type="NCBI Taxonomy" id="2212470"/>
    <lineage>
        <taxon>Bacteria</taxon>
        <taxon>Candidatus Eiseniibacteriota</taxon>
    </lineage>
</organism>
<dbReference type="AlphaFoldDB" id="A0A7V2AW56"/>